<dbReference type="Gene3D" id="1.10.1130.10">
    <property type="entry name" value="Flavocytochrome C3, Chain A"/>
    <property type="match status" value="1"/>
</dbReference>
<sequence length="386" mass="42477">MNRGLILPSAGVCLILIAFAAFRGPQDLADVDARMTVAADDSTGKASSAPTLVGRQVCRECHAENFALHAQHGHASTFHLVSQTDLAETFDGQSFDAGEPYGTYHYHAEGEGRLSVSLPERFEQDRFPLQYALGSGHHAQTMLTLTTAVDGQTEGIEHRVTCYSDGRLALTPGHANKTPHDALEYFGDSSRGEPLQRCIYCHTTSAKIVGETIVDLVSSINCEKCHGPGSEHVRAARLNPTSPPPYSVGEPSWDTESEFQLCGDCHRLPRSISEKEIRDYPKLLARFQPVGLLRSRCYLESDRQLKCTTCHNPHQTIHAIERSEHEQHCITCHQPEVAEHVACPVSPTTGCIECHMPAVELDEGLQFHDHYIRVHEPTLRSSQAGG</sequence>
<feature type="chain" id="PRO_5045343813" description="Cytochrome c-552/4 domain-containing protein" evidence="2">
    <location>
        <begin position="21"/>
        <end position="386"/>
    </location>
</feature>
<proteinExistence type="predicted"/>
<dbReference type="RefSeq" id="WP_419580398.1">
    <property type="nucleotide sequence ID" value="NZ_CP036432.1"/>
</dbReference>
<accession>A0ABX5Y2Y0</accession>
<organism evidence="4 5">
    <name type="scientific">Stieleria magnilauensis</name>
    <dbReference type="NCBI Taxonomy" id="2527963"/>
    <lineage>
        <taxon>Bacteria</taxon>
        <taxon>Pseudomonadati</taxon>
        <taxon>Planctomycetota</taxon>
        <taxon>Planctomycetia</taxon>
        <taxon>Pirellulales</taxon>
        <taxon>Pirellulaceae</taxon>
        <taxon>Stieleria</taxon>
    </lineage>
</organism>
<protein>
    <recommendedName>
        <fullName evidence="3">Cytochrome c-552/4 domain-containing protein</fullName>
    </recommendedName>
</protein>
<dbReference type="SUPFAM" id="SSF48695">
    <property type="entry name" value="Multiheme cytochromes"/>
    <property type="match status" value="1"/>
</dbReference>
<reference evidence="4 5" key="1">
    <citation type="submission" date="2019-02" db="EMBL/GenBank/DDBJ databases">
        <title>Deep-cultivation of Planctomycetes and their phenomic and genomic characterization uncovers novel biology.</title>
        <authorList>
            <person name="Wiegand S."/>
            <person name="Jogler M."/>
            <person name="Boedeker C."/>
            <person name="Pinto D."/>
            <person name="Vollmers J."/>
            <person name="Rivas-Marin E."/>
            <person name="Kohn T."/>
            <person name="Peeters S.H."/>
            <person name="Heuer A."/>
            <person name="Rast P."/>
            <person name="Oberbeckmann S."/>
            <person name="Bunk B."/>
            <person name="Jeske O."/>
            <person name="Meyerdierks A."/>
            <person name="Storesund J.E."/>
            <person name="Kallscheuer N."/>
            <person name="Luecker S."/>
            <person name="Lage O.M."/>
            <person name="Pohl T."/>
            <person name="Merkel B.J."/>
            <person name="Hornburger P."/>
            <person name="Mueller R.-W."/>
            <person name="Bruemmer F."/>
            <person name="Labrenz M."/>
            <person name="Spormann A.M."/>
            <person name="Op den Camp H."/>
            <person name="Overmann J."/>
            <person name="Amann R."/>
            <person name="Jetten M.S.M."/>
            <person name="Mascher T."/>
            <person name="Medema M.H."/>
            <person name="Devos D.P."/>
            <person name="Kaster A.-K."/>
            <person name="Ovreas L."/>
            <person name="Rohde M."/>
            <person name="Galperin M.Y."/>
            <person name="Jogler C."/>
        </authorList>
    </citation>
    <scope>NUCLEOTIDE SEQUENCE [LARGE SCALE GENOMIC DNA]</scope>
    <source>
        <strain evidence="4 5">TBK1r</strain>
    </source>
</reference>
<evidence type="ECO:0000313" key="5">
    <source>
        <dbReference type="Proteomes" id="UP000318081"/>
    </source>
</evidence>
<evidence type="ECO:0000313" key="4">
    <source>
        <dbReference type="EMBL" id="QDV86409.1"/>
    </source>
</evidence>
<dbReference type="Proteomes" id="UP000318081">
    <property type="component" value="Chromosome"/>
</dbReference>
<dbReference type="Pfam" id="PF13435">
    <property type="entry name" value="Cytochrome_C554"/>
    <property type="match status" value="1"/>
</dbReference>
<feature type="signal peptide" evidence="2">
    <location>
        <begin position="1"/>
        <end position="20"/>
    </location>
</feature>
<dbReference type="EMBL" id="CP036432">
    <property type="protein sequence ID" value="QDV86409.1"/>
    <property type="molecule type" value="Genomic_DNA"/>
</dbReference>
<dbReference type="InterPro" id="IPR023155">
    <property type="entry name" value="Cyt_c-552/4"/>
</dbReference>
<evidence type="ECO:0000256" key="2">
    <source>
        <dbReference type="SAM" id="SignalP"/>
    </source>
</evidence>
<keyword evidence="5" id="KW-1185">Reference proteome</keyword>
<gene>
    <name evidence="4" type="ORF">TBK1r_54280</name>
</gene>
<keyword evidence="1 2" id="KW-0732">Signal</keyword>
<evidence type="ECO:0000256" key="1">
    <source>
        <dbReference type="ARBA" id="ARBA00022729"/>
    </source>
</evidence>
<dbReference type="PANTHER" id="PTHR35038">
    <property type="entry name" value="DISSIMILATORY SULFITE REDUCTASE SIRA"/>
    <property type="match status" value="1"/>
</dbReference>
<dbReference type="InterPro" id="IPR036280">
    <property type="entry name" value="Multihaem_cyt_sf"/>
</dbReference>
<name>A0ABX5Y2Y0_9BACT</name>
<evidence type="ECO:0000259" key="3">
    <source>
        <dbReference type="Pfam" id="PF13435"/>
    </source>
</evidence>
<dbReference type="PANTHER" id="PTHR35038:SF8">
    <property type="entry name" value="C-TYPE POLYHEME CYTOCHROME OMCC"/>
    <property type="match status" value="1"/>
</dbReference>
<feature type="domain" description="Cytochrome c-552/4" evidence="3">
    <location>
        <begin position="194"/>
        <end position="227"/>
    </location>
</feature>
<dbReference type="InterPro" id="IPR051829">
    <property type="entry name" value="Multiheme_Cytochr_ET"/>
</dbReference>